<dbReference type="AlphaFoldDB" id="A0A3M2LII2"/>
<evidence type="ECO:0000313" key="2">
    <source>
        <dbReference type="Proteomes" id="UP000282674"/>
    </source>
</evidence>
<gene>
    <name evidence="1" type="ORF">EBO15_36295</name>
</gene>
<proteinExistence type="predicted"/>
<reference evidence="1 2" key="1">
    <citation type="submission" date="2018-10" db="EMBL/GenBank/DDBJ databases">
        <title>Isolation from soil.</title>
        <authorList>
            <person name="Hu J."/>
        </authorList>
    </citation>
    <scope>NUCLEOTIDE SEQUENCE [LARGE SCALE GENOMIC DNA]</scope>
    <source>
        <strain evidence="1 2">NEAU-Ht49</strain>
    </source>
</reference>
<dbReference type="EMBL" id="RFFG01000111">
    <property type="protein sequence ID" value="RMI37279.1"/>
    <property type="molecule type" value="Genomic_DNA"/>
</dbReference>
<comment type="caution">
    <text evidence="1">The sequence shown here is derived from an EMBL/GenBank/DDBJ whole genome shotgun (WGS) entry which is preliminary data.</text>
</comment>
<protein>
    <submittedName>
        <fullName evidence="1">Uncharacterized protein</fullName>
    </submittedName>
</protein>
<accession>A0A3M2LII2</accession>
<keyword evidence="2" id="KW-1185">Reference proteome</keyword>
<name>A0A3M2LII2_9ACTN</name>
<organism evidence="1 2">
    <name type="scientific">Actinomadura harenae</name>
    <dbReference type="NCBI Taxonomy" id="2483351"/>
    <lineage>
        <taxon>Bacteria</taxon>
        <taxon>Bacillati</taxon>
        <taxon>Actinomycetota</taxon>
        <taxon>Actinomycetes</taxon>
        <taxon>Streptosporangiales</taxon>
        <taxon>Thermomonosporaceae</taxon>
        <taxon>Actinomadura</taxon>
    </lineage>
</organism>
<evidence type="ECO:0000313" key="1">
    <source>
        <dbReference type="EMBL" id="RMI37279.1"/>
    </source>
</evidence>
<dbReference type="OrthoDB" id="4773974at2"/>
<dbReference type="Proteomes" id="UP000282674">
    <property type="component" value="Unassembled WGS sequence"/>
</dbReference>
<sequence length="116" mass="11956">MLNVARGRVALGLAAFAAPRLTVKVMGLGKDSDAGRDYVTRMFAAREIALGAGYLLSRGHARRTWARLGLVVDGLDTVNGLRSRPGLPLWVSAGAVGIAGGTAALGAAKVTRDLVS</sequence>